<dbReference type="SMART" id="SM00316">
    <property type="entry name" value="S1"/>
    <property type="match status" value="1"/>
</dbReference>
<organism evidence="9 10">
    <name type="scientific">Thermovibrio guaymasensis</name>
    <dbReference type="NCBI Taxonomy" id="240167"/>
    <lineage>
        <taxon>Bacteria</taxon>
        <taxon>Pseudomonadati</taxon>
        <taxon>Aquificota</taxon>
        <taxon>Aquificia</taxon>
        <taxon>Desulfurobacteriales</taxon>
        <taxon>Desulfurobacteriaceae</taxon>
        <taxon>Thermovibrio</taxon>
    </lineage>
</organism>
<name>A0A420W5T7_9BACT</name>
<keyword evidence="6 7" id="KW-0804">Transcription</keyword>
<dbReference type="Gene3D" id="2.40.50.140">
    <property type="entry name" value="Nucleic acid-binding proteins"/>
    <property type="match status" value="1"/>
</dbReference>
<dbReference type="GO" id="GO:0031564">
    <property type="term" value="P:transcription antitermination"/>
    <property type="evidence" value="ECO:0007669"/>
    <property type="project" value="UniProtKB-UniRule"/>
</dbReference>
<keyword evidence="5 7" id="KW-0805">Transcription regulation</keyword>
<keyword evidence="4 7" id="KW-0694">RNA-binding</keyword>
<evidence type="ECO:0000259" key="8">
    <source>
        <dbReference type="PROSITE" id="PS50126"/>
    </source>
</evidence>
<comment type="function">
    <text evidence="7">Participates in both transcription termination and antitermination.</text>
</comment>
<evidence type="ECO:0000313" key="9">
    <source>
        <dbReference type="EMBL" id="RKQ60464.1"/>
    </source>
</evidence>
<dbReference type="Gene3D" id="3.30.300.20">
    <property type="match status" value="2"/>
</dbReference>
<dbReference type="Pfam" id="PF08529">
    <property type="entry name" value="NusA_N"/>
    <property type="match status" value="1"/>
</dbReference>
<dbReference type="SUPFAM" id="SSF50249">
    <property type="entry name" value="Nucleic acid-binding proteins"/>
    <property type="match status" value="1"/>
</dbReference>
<comment type="subcellular location">
    <subcellularLocation>
        <location evidence="7">Cytoplasm</location>
    </subcellularLocation>
</comment>
<dbReference type="RefSeq" id="WP_121171721.1">
    <property type="nucleotide sequence ID" value="NZ_RBIE01000004.1"/>
</dbReference>
<dbReference type="HAMAP" id="MF_00945_B">
    <property type="entry name" value="NusA_B"/>
    <property type="match status" value="1"/>
</dbReference>
<dbReference type="InterPro" id="IPR030842">
    <property type="entry name" value="TF_NusA_bacterial"/>
</dbReference>
<keyword evidence="1 7" id="KW-0806">Transcription termination</keyword>
<accession>A0A420W5T7</accession>
<dbReference type="PANTHER" id="PTHR22648">
    <property type="entry name" value="TRANSCRIPTION TERMINATION FACTOR NUSA"/>
    <property type="match status" value="1"/>
</dbReference>
<dbReference type="NCBIfam" id="TIGR01953">
    <property type="entry name" value="NusA"/>
    <property type="match status" value="1"/>
</dbReference>
<keyword evidence="2 7" id="KW-0963">Cytoplasm</keyword>
<dbReference type="Pfam" id="PF13184">
    <property type="entry name" value="KH_NusA_1st"/>
    <property type="match status" value="1"/>
</dbReference>
<dbReference type="GO" id="GO:0003700">
    <property type="term" value="F:DNA-binding transcription factor activity"/>
    <property type="evidence" value="ECO:0007669"/>
    <property type="project" value="InterPro"/>
</dbReference>
<evidence type="ECO:0000313" key="10">
    <source>
        <dbReference type="Proteomes" id="UP000280881"/>
    </source>
</evidence>
<comment type="subunit">
    <text evidence="7">Monomer. Binds directly to the core enzyme of the DNA-dependent RNA polymerase and to nascent RNA.</text>
</comment>
<reference evidence="9 10" key="1">
    <citation type="submission" date="2018-10" db="EMBL/GenBank/DDBJ databases">
        <title>Genomic Encyclopedia of Type Strains, Phase IV (KMG-IV): sequencing the most valuable type-strain genomes for metagenomic binning, comparative biology and taxonomic classification.</title>
        <authorList>
            <person name="Goeker M."/>
        </authorList>
    </citation>
    <scope>NUCLEOTIDE SEQUENCE [LARGE SCALE GENOMIC DNA]</scope>
    <source>
        <strain evidence="9 10">DSM 15521</strain>
    </source>
</reference>
<dbReference type="InterPro" id="IPR010213">
    <property type="entry name" value="TF_NusA"/>
</dbReference>
<dbReference type="GO" id="GO:0006353">
    <property type="term" value="P:DNA-templated transcription termination"/>
    <property type="evidence" value="ECO:0007669"/>
    <property type="project" value="UniProtKB-UniRule"/>
</dbReference>
<dbReference type="EMBL" id="RBIE01000004">
    <property type="protein sequence ID" value="RKQ60464.1"/>
    <property type="molecule type" value="Genomic_DNA"/>
</dbReference>
<dbReference type="InterPro" id="IPR013735">
    <property type="entry name" value="TF_NusA_N"/>
</dbReference>
<dbReference type="CDD" id="cd04455">
    <property type="entry name" value="S1_NusA"/>
    <property type="match status" value="1"/>
</dbReference>
<dbReference type="Pfam" id="PF26594">
    <property type="entry name" value="KH_NusA_2nd"/>
    <property type="match status" value="1"/>
</dbReference>
<proteinExistence type="inferred from homology"/>
<dbReference type="Gene3D" id="3.30.1480.10">
    <property type="entry name" value="NusA, N-terminal domain"/>
    <property type="match status" value="1"/>
</dbReference>
<dbReference type="CDD" id="cd22529">
    <property type="entry name" value="KH-II_NusA_rpt2"/>
    <property type="match status" value="1"/>
</dbReference>
<keyword evidence="10" id="KW-1185">Reference proteome</keyword>
<dbReference type="SUPFAM" id="SSF69705">
    <property type="entry name" value="Transcription factor NusA, N-terminal domain"/>
    <property type="match status" value="1"/>
</dbReference>
<evidence type="ECO:0000256" key="5">
    <source>
        <dbReference type="ARBA" id="ARBA00023015"/>
    </source>
</evidence>
<sequence length="379" mass="42297">MESLGKTIELLCREKGISKEDVIEAVKVGIINAAKKAGYRGNLVVKIDEDGKDFGIFQEKTVVEEVKDPDTEISIEEARELFGQDVKPGDKVLVEIKTEELGRIAAKAAAQVIHEKITEAERKALYDYFKEKIGDVISGTVKEIKRNGDIVVDLGRVVGILPKEEQIPKEKYKIGDRVRAYIYDVVFDYRRYNRKKPSRVDDYPPPYVILSRTHPKLLKRLMEIEIPEVAEGLVEIKAVAREPGVRAKVAVDAKEDYIDPVGACIGVKGSRILPISKELSGEKIEIIRWHDDVAKLVAEALSPAKVVHAESYEDENGDLRVEVVVPDDQLSLAIGKRGVNARLASKLAAQAGQVVGIDIIKESDYRKLEELEEGFEDEE</sequence>
<evidence type="ECO:0000256" key="3">
    <source>
        <dbReference type="ARBA" id="ARBA00022814"/>
    </source>
</evidence>
<dbReference type="InterPro" id="IPR036555">
    <property type="entry name" value="NusA_N_sf"/>
</dbReference>
<dbReference type="GO" id="GO:0003723">
    <property type="term" value="F:RNA binding"/>
    <property type="evidence" value="ECO:0007669"/>
    <property type="project" value="UniProtKB-UniRule"/>
</dbReference>
<dbReference type="InterPro" id="IPR003029">
    <property type="entry name" value="S1_domain"/>
</dbReference>
<dbReference type="Pfam" id="PF00575">
    <property type="entry name" value="S1"/>
    <property type="match status" value="1"/>
</dbReference>
<dbReference type="PANTHER" id="PTHR22648:SF0">
    <property type="entry name" value="TRANSCRIPTION TERMINATION_ANTITERMINATION PROTEIN NUSA"/>
    <property type="match status" value="1"/>
</dbReference>
<comment type="similarity">
    <text evidence="7">Belongs to the NusA family.</text>
</comment>
<evidence type="ECO:0000256" key="1">
    <source>
        <dbReference type="ARBA" id="ARBA00022472"/>
    </source>
</evidence>
<dbReference type="Proteomes" id="UP000280881">
    <property type="component" value="Unassembled WGS sequence"/>
</dbReference>
<dbReference type="GO" id="GO:0005829">
    <property type="term" value="C:cytosol"/>
    <property type="evidence" value="ECO:0007669"/>
    <property type="project" value="TreeGrafter"/>
</dbReference>
<evidence type="ECO:0000256" key="4">
    <source>
        <dbReference type="ARBA" id="ARBA00022884"/>
    </source>
</evidence>
<dbReference type="InterPro" id="IPR009019">
    <property type="entry name" value="KH_sf_prok-type"/>
</dbReference>
<feature type="domain" description="S1 motif" evidence="8">
    <location>
        <begin position="134"/>
        <end position="185"/>
    </location>
</feature>
<dbReference type="InterPro" id="IPR012340">
    <property type="entry name" value="NA-bd_OB-fold"/>
</dbReference>
<dbReference type="OrthoDB" id="9807233at2"/>
<gene>
    <name evidence="7" type="primary">nusA</name>
    <name evidence="9" type="ORF">C7457_1544</name>
</gene>
<dbReference type="InterPro" id="IPR058582">
    <property type="entry name" value="KH_NusA_2nd"/>
</dbReference>
<dbReference type="FunFam" id="3.30.300.20:FF:000002">
    <property type="entry name" value="Transcription termination/antitermination protein NusA"/>
    <property type="match status" value="1"/>
</dbReference>
<comment type="caution">
    <text evidence="9">The sequence shown here is derived from an EMBL/GenBank/DDBJ whole genome shotgun (WGS) entry which is preliminary data.</text>
</comment>
<evidence type="ECO:0000256" key="6">
    <source>
        <dbReference type="ARBA" id="ARBA00023163"/>
    </source>
</evidence>
<dbReference type="SUPFAM" id="SSF54814">
    <property type="entry name" value="Prokaryotic type KH domain (KH-domain type II)"/>
    <property type="match status" value="2"/>
</dbReference>
<keyword evidence="3 7" id="KW-0889">Transcription antitermination</keyword>
<evidence type="ECO:0000256" key="7">
    <source>
        <dbReference type="HAMAP-Rule" id="MF_00945"/>
    </source>
</evidence>
<dbReference type="PROSITE" id="PS50126">
    <property type="entry name" value="S1"/>
    <property type="match status" value="1"/>
</dbReference>
<evidence type="ECO:0000256" key="2">
    <source>
        <dbReference type="ARBA" id="ARBA00022490"/>
    </source>
</evidence>
<dbReference type="InterPro" id="IPR025249">
    <property type="entry name" value="TF_NusA_KH_1st"/>
</dbReference>
<dbReference type="InterPro" id="IPR015946">
    <property type="entry name" value="KH_dom-like_a/b"/>
</dbReference>
<protein>
    <recommendedName>
        <fullName evidence="7">Transcription termination/antitermination protein NusA</fullName>
    </recommendedName>
</protein>
<dbReference type="CDD" id="cd02134">
    <property type="entry name" value="KH-II_NusA_rpt1"/>
    <property type="match status" value="1"/>
</dbReference>
<dbReference type="AlphaFoldDB" id="A0A420W5T7"/>